<feature type="compositionally biased region" description="Basic and acidic residues" evidence="8">
    <location>
        <begin position="1"/>
        <end position="10"/>
    </location>
</feature>
<dbReference type="Gene3D" id="2.60.40.10">
    <property type="entry name" value="Immunoglobulins"/>
    <property type="match status" value="1"/>
</dbReference>
<dbReference type="GO" id="GO:0031267">
    <property type="term" value="F:small GTPase binding"/>
    <property type="evidence" value="ECO:0007669"/>
    <property type="project" value="InterPro"/>
</dbReference>
<dbReference type="GO" id="GO:0030246">
    <property type="term" value="F:carbohydrate binding"/>
    <property type="evidence" value="ECO:0007669"/>
    <property type="project" value="InterPro"/>
</dbReference>
<evidence type="ECO:0000256" key="2">
    <source>
        <dbReference type="ARBA" id="ARBA00022490"/>
    </source>
</evidence>
<dbReference type="EMBL" id="QKWP01001756">
    <property type="protein sequence ID" value="RIB06819.1"/>
    <property type="molecule type" value="Genomic_DNA"/>
</dbReference>
<dbReference type="InterPro" id="IPR027417">
    <property type="entry name" value="P-loop_NTPase"/>
</dbReference>
<dbReference type="GO" id="GO:0002376">
    <property type="term" value="P:immune system process"/>
    <property type="evidence" value="ECO:0007669"/>
    <property type="project" value="UniProtKB-KW"/>
</dbReference>
<keyword evidence="5" id="KW-0862">Zinc</keyword>
<dbReference type="SUPFAM" id="SSF52540">
    <property type="entry name" value="P-loop containing nucleoside triphosphate hydrolases"/>
    <property type="match status" value="2"/>
</dbReference>
<comment type="caution">
    <text evidence="11">The sequence shown here is derived from an EMBL/GenBank/DDBJ whole genome shotgun (WGS) entry which is preliminary data.</text>
</comment>
<feature type="coiled-coil region" evidence="7">
    <location>
        <begin position="3972"/>
        <end position="4003"/>
    </location>
</feature>
<evidence type="ECO:0000256" key="8">
    <source>
        <dbReference type="SAM" id="MobiDB-lite"/>
    </source>
</evidence>
<keyword evidence="3" id="KW-0479">Metal-binding</keyword>
<dbReference type="SMART" id="SM00382">
    <property type="entry name" value="AAA"/>
    <property type="match status" value="2"/>
</dbReference>
<evidence type="ECO:0000256" key="6">
    <source>
        <dbReference type="ARBA" id="ARBA00022859"/>
    </source>
</evidence>
<keyword evidence="7" id="KW-0175">Coiled coil</keyword>
<dbReference type="STRING" id="44941.A0A397UDH0"/>
<dbReference type="Gene3D" id="3.40.50.300">
    <property type="entry name" value="P-loop containing nucleotide triphosphate hydrolases"/>
    <property type="match status" value="1"/>
</dbReference>
<evidence type="ECO:0000313" key="11">
    <source>
        <dbReference type="EMBL" id="RIB06819.1"/>
    </source>
</evidence>
<dbReference type="InterPro" id="IPR046439">
    <property type="entry name" value="ZF_RZ_dom"/>
</dbReference>
<evidence type="ECO:0000256" key="5">
    <source>
        <dbReference type="ARBA" id="ARBA00022833"/>
    </source>
</evidence>
<dbReference type="InterPro" id="IPR003593">
    <property type="entry name" value="AAA+_ATPase"/>
</dbReference>
<keyword evidence="2" id="KW-0963">Cytoplasm</keyword>
<dbReference type="PROSITE" id="PS51981">
    <property type="entry name" value="ZF_RZ"/>
    <property type="match status" value="1"/>
</dbReference>
<dbReference type="PROSITE" id="PS50166">
    <property type="entry name" value="IMPORTIN_B_NT"/>
    <property type="match status" value="1"/>
</dbReference>
<dbReference type="InterPro" id="IPR001494">
    <property type="entry name" value="Importin-beta_N"/>
</dbReference>
<dbReference type="InterPro" id="IPR013784">
    <property type="entry name" value="Carb-bd-like_fold"/>
</dbReference>
<feature type="coiled-coil region" evidence="7">
    <location>
        <begin position="2614"/>
        <end position="2652"/>
    </location>
</feature>
<feature type="coiled-coil region" evidence="7">
    <location>
        <begin position="3089"/>
        <end position="3116"/>
    </location>
</feature>
<comment type="subcellular location">
    <subcellularLocation>
        <location evidence="1">Cytoplasm</location>
    </subcellularLocation>
</comment>
<evidence type="ECO:0000259" key="10">
    <source>
        <dbReference type="PROSITE" id="PS51981"/>
    </source>
</evidence>
<keyword evidence="12" id="KW-1185">Reference proteome</keyword>
<keyword evidence="4" id="KW-0863">Zinc-finger</keyword>
<evidence type="ECO:0000256" key="3">
    <source>
        <dbReference type="ARBA" id="ARBA00022723"/>
    </source>
</evidence>
<dbReference type="Proteomes" id="UP000266673">
    <property type="component" value="Unassembled WGS sequence"/>
</dbReference>
<dbReference type="InterPro" id="IPR031248">
    <property type="entry name" value="RNF213"/>
</dbReference>
<organism evidence="11 12">
    <name type="scientific">Gigaspora rosea</name>
    <dbReference type="NCBI Taxonomy" id="44941"/>
    <lineage>
        <taxon>Eukaryota</taxon>
        <taxon>Fungi</taxon>
        <taxon>Fungi incertae sedis</taxon>
        <taxon>Mucoromycota</taxon>
        <taxon>Glomeromycotina</taxon>
        <taxon>Glomeromycetes</taxon>
        <taxon>Diversisporales</taxon>
        <taxon>Gigasporaceae</taxon>
        <taxon>Gigaspora</taxon>
    </lineage>
</organism>
<proteinExistence type="predicted"/>
<dbReference type="GO" id="GO:0008270">
    <property type="term" value="F:zinc ion binding"/>
    <property type="evidence" value="ECO:0007669"/>
    <property type="project" value="UniProtKB-KW"/>
</dbReference>
<evidence type="ECO:0000256" key="4">
    <source>
        <dbReference type="ARBA" id="ARBA00022771"/>
    </source>
</evidence>
<feature type="region of interest" description="Disordered" evidence="8">
    <location>
        <begin position="1"/>
        <end position="20"/>
    </location>
</feature>
<feature type="compositionally biased region" description="Basic and acidic residues" evidence="8">
    <location>
        <begin position="4526"/>
        <end position="4538"/>
    </location>
</feature>
<dbReference type="GO" id="GO:0005737">
    <property type="term" value="C:cytoplasm"/>
    <property type="evidence" value="ECO:0007669"/>
    <property type="project" value="UniProtKB-SubCell"/>
</dbReference>
<dbReference type="InterPro" id="IPR013783">
    <property type="entry name" value="Ig-like_fold"/>
</dbReference>
<feature type="compositionally biased region" description="Basic residues" evidence="8">
    <location>
        <begin position="4539"/>
        <end position="4558"/>
    </location>
</feature>
<evidence type="ECO:0000256" key="7">
    <source>
        <dbReference type="SAM" id="Coils"/>
    </source>
</evidence>
<feature type="region of interest" description="Disordered" evidence="8">
    <location>
        <begin position="4526"/>
        <end position="4558"/>
    </location>
</feature>
<name>A0A397UDH0_9GLOM</name>
<protein>
    <submittedName>
        <fullName evidence="11">Uncharacterized protein</fullName>
    </submittedName>
</protein>
<dbReference type="PANTHER" id="PTHR22605:SF1">
    <property type="entry name" value="RZ-TYPE DOMAIN-CONTAINING PROTEIN"/>
    <property type="match status" value="1"/>
</dbReference>
<dbReference type="GO" id="GO:0006886">
    <property type="term" value="P:intracellular protein transport"/>
    <property type="evidence" value="ECO:0007669"/>
    <property type="project" value="InterPro"/>
</dbReference>
<accession>A0A397UDH0</accession>
<reference evidence="11 12" key="1">
    <citation type="submission" date="2018-06" db="EMBL/GenBank/DDBJ databases">
        <title>Comparative genomics reveals the genomic features of Rhizophagus irregularis, R. cerebriforme, R. diaphanum and Gigaspora rosea, and their symbiotic lifestyle signature.</title>
        <authorList>
            <person name="Morin E."/>
            <person name="San Clemente H."/>
            <person name="Chen E.C.H."/>
            <person name="De La Providencia I."/>
            <person name="Hainaut M."/>
            <person name="Kuo A."/>
            <person name="Kohler A."/>
            <person name="Murat C."/>
            <person name="Tang N."/>
            <person name="Roy S."/>
            <person name="Loubradou J."/>
            <person name="Henrissat B."/>
            <person name="Grigoriev I.V."/>
            <person name="Corradi N."/>
            <person name="Roux C."/>
            <person name="Martin F.M."/>
        </authorList>
    </citation>
    <scope>NUCLEOTIDE SEQUENCE [LARGE SCALE GENOMIC DNA]</scope>
    <source>
        <strain evidence="11 12">DAOM 194757</strain>
    </source>
</reference>
<dbReference type="GO" id="GO:0004842">
    <property type="term" value="F:ubiquitin-protein transferase activity"/>
    <property type="evidence" value="ECO:0007669"/>
    <property type="project" value="InterPro"/>
</dbReference>
<dbReference type="GO" id="GO:0016887">
    <property type="term" value="F:ATP hydrolysis activity"/>
    <property type="evidence" value="ECO:0007669"/>
    <property type="project" value="InterPro"/>
</dbReference>
<evidence type="ECO:0000259" key="9">
    <source>
        <dbReference type="PROSITE" id="PS50166"/>
    </source>
</evidence>
<sequence length="4558" mass="530891">MDDNESRQILDENNDDNEDIDPRFSVTSVFYVHLPPNIDTNFHQPAILGSCATLGKWEVPKVLLHKKDQKSALWISEPVRIPINEDVSYKYAMCRRETKWLRLSKGKMVVDFFEGYGEQTNRKMEILENHYDLWKDNYKMELNKRILKTDFQFVNCIYKNIENAQTLKDRIMEYQYIFQHYKEFTNSATNVNFIKNKLVSSVLKEQRLFLCLLLGYYMLQPNKLIVNNCYLPRDFQSNQLLKDLENVDAGFSLSDTRHLVSNAIRALVQHNSKYGFTTWFKIFALAPTLDETYGFIDFIEIYNFEKQPVQFLDALENNVKPHIDDLFNMKNVFNKAVQKLILLSYNLECLLFLWQKIIGLEKTDDHLRNAMKKRIDELIKYDHPTHLKEHFYIFPDELRRDVAQNFRTKLLKSLKARNFKWENPDIVSLQDLLQEIDLQWPVEEYPQVLESIAGSDQMIVLESFPEIMRLVLELKVMGKTYEQILESSVKWFEKMISFRTSRAMATNGPKNRENIAYIVFYYLSQVYPLVSHRQKFSGKLKEQADKILHSLSDDVIFPLASSIDDFHEDVIDHYDALLRQKIEHSVQDPDDKLLKTIMQICNSEVPLNVNNCFCEKILCFILDRLQQNDRKLHNKEAYQPSLFRFSRFWTEIFLARGRTNELHSHPYVKNVRDHIVNVTASISESTITMGFLLELLNFSGDKNEDLIKYFNSAIESQPGKGNTDHLKITDEILVTIRQQCHKYTSTFTRLDKFYERFCSSALITDDRKYHEDLLRRRDNIKTVTLGESDTRDYWSIHSATIDIMDTSDRLVESQTFNNIFQTMLKAETRELNVEIVITEIIQMAIKKYNTICEGYEKWENIKCSESDELWKDVDPNNIRSEIIDFMTPNWAHDLPNKQLQLLISSITHLTNISPFKEKLNNLLVVIENLDIPHNPNLWVITFSKSLSDENSTLGNLQKIFGDINKHFKQLKLSEDFWSIIKEMACSKECINFLQELVGHDLKNLINGADDHSDERLIQEDTVSTFIQVKQILEPLLSKNDDTAQLAVDKFVKSLVVIIKTNTSLASKLRLCNAHTQALKNMYKNISKRGEVTKEKIYYAVTKGVYSFMRIENDEYKCTATLSYQSNIMRDEDAKLTKYAFSDLQDLRGRALLIAKAPVDTKMLDENNMVNEIKSSHMNEFVIQVDISQQIIDVSSQLVELGHFGYRDFKASTRSTREMEDLLQMLTDHLNEWQEIVNNAQEEYYYLTFFLARHILTFCDYFAFQEDHEKNKNKCAMLLRLVNDEAKLPVITEEDYTIFREYNNYSDILYAIGTKLRDIFIKIPRNRPITANVEQIALDIVHSGQLFVATCINKLRVPNIIMSLYVNFDKCYPESWQLLICKSSTRAEELFIFTKRCFFAAKNGYKKYLFCIANVEYLEFDLQYRLVTHIRSLCQQENQFNLALICCREKGTHHHILDQFSEHIHVTEGLDAESMRNIYKELCPNVVAVSSDLSGQGKTEWIKERSFENDLIPRSFLVSDGMTFGELVRRLSETEFRELESLHLNIMLIDYPYDVNMFLFELLTLRIARNGINLACIPSTLVFIEVASTMEQYLLNSLPITGYLTRQHLTWNIDNLIISHNHNSSTQIVARYLDAHDQNVINGIDINFTEEDEPIPQERCQQLFQNYFFRNRTQDVASYRFLEIFINVLADQLLRMSSSAFFRVELLTHMVNDKNIRKTLLETLMDVSSDFATRSVNSKADQLKNLSDAVDAANANLGTIKHWEDSNHLLVFFLSQTPDSICALYRDKTKVPQNVKNLLSSQHVGTPGVTSNFKLDNYDDMSPDKILEKLECLARNTLEERKYPPYALSTDNLLKMALILLRARANVPVVCCGEAGCGKTSLIQFLSIVVNVEFEALNLHAGIREQDILDFMAKAEEIAREHQIWLFFDEINTCNHIGLLANLIAHRELFGRKIHHNIRLFSACNPYRLRLKSDTQAGLLAKRYEEHSNLVYQVHPLPDQILDYVWDYGVLKPSDEKIYISIMVKKNLEKERLSSKLFSELLFASQEFIRSHEGAHSVSLRDVKRAITLVKYFHKSLIDRPRFNSSSSQYPSSLGMEKEVGILVRSYILALSLSYQVRTFDQTLRQQYREIICRVFNEFKTPKITQTMTEDLFIRIIKEEQKDYIVRMTKPPQTAENDALLENVLVMIVCIFTKIPVFIIGAPGASKSLAIRLISQNLRGADSDDPYFKTLPQIYIIPYQGSTSSTSDGIIKVFQKAQNYQTTSSKEYPLNTVVLLDEVGLAETSPHNPLKVLHPLLEPSYPAEYPNVSVVGISNWRLDNSKSSRALLVQRPKFEEQDLIDTADRLFENNKIWSKRFSTNAPNAKKAKLGALANSYLEYEKKQPIDNFHGLRDYYSLVKSLGGSELTPNSIKMALARNFGGTNQMDRLYDEHFVNVLKAFDATEHNHIQFSAEDLIKANLKDKNARHLMLIGKSDSIVNILTYKLRHWNKELSEKKDLDIVDEKASWDLEPVVIYGSQFPDDCDGDYQYGVLSRIMMCVEAGRPLILTDLEIIYGSLYDLWNQNYITVGKEDDIKYYTRVALGAYSNPMVCVHENFRCILVLDEKNVNLADPPLLNRFEKQKMSINDALDDYMERLVARLADWSQQISNYIKKGDTSKSKFNEHDIFIGFDKEETLQSLVIYNYNNQEFNNDDETILNKCKELLIGIATSDGIVRSKDSMLSLTNPEEVQNWYNYYFYEQQHENLFKYIQSLLNNNEEIMNKQGIKVIINTFSNINTDISFCLNNILKYQVDKISTFKSEAQLQNRIKHFWLESDEEILILQCDLSIVNSGCVKLAKFIIEQYRNEYLSADKFLENPRPLKHVCIILHVQRKNDTKSSFNFMCGWDLVTIETLEPQEHHLLDYLDKNIAQILDNTYTFEEIIEQELFWCLLCMRFRSPKSVDYIKFLFQHIPHHDTLIACLKIRSLEWLLENVPENWQLQVATNKTDLHLYSSFSVALQTYIRNLVRKPTAKLLCALERSSGLSTLFKKHDDPYAVELTVDLLEFWKKLFMDPKIVNIEFMPDPRPDRYFIQNKKHDLVFPFSIYIMGQIDKFRRLYEEDLATLEEKEENLDDAGELKATNIDDCIERFSANIMSAVPILKLPHLIESAKLYFKDFLSVFSQTYNDNEFLSWIISHNMGQQIPNPFRLHVYWWSNSEIALTELQLSILCPTVIEEMLKLDFEQSKELDFEQYLLEQSSKMMMEKLCIIDLNDINRIRNQLLIWQCDTTNILSLSSKLPNSYVNPAIHKLRIYNDLSKSLELQELIEIRNFEKDNEDRNDDEVLSGQFVDIVFEKLYELQQTEDNLSLQRSFTNRCLNTLPLQSPIRLHLYEKIFTQEPLPSLSFPIIHRIFLTEYNENNEIFFNLINDPLEVLEESERLQVIEDILSKKHPDSEISALCCDVIQTQFFSSQNFSLQDFQELSQYFMRATEVLVTADAKLLQRISAIALLKAFVNNLWNFATIQKSLTDPIEFEFGYEEEFSINDLNQRLELEKPLIHSLMYYLLKSLRLKAFSIDDIKRFCEVQQQIMPWLGRLVWDDNDSRLGYNPYWYVEQYKRAEFAATRMSSRGDCKYLDELWEDILDPTKENSTNLRISFAGIIIMRLYIIRATREWNQSETLLAQKIETYIDTPQIPQFYKNPLLGFLSNKHALCKLAADDDNKQVYIYSIIAHIVALHISIPQDSSPLATYMQALQTCQDDFILACPSDELTVIINALMGSNLNDKRLTRYKCKCGVMYFVGECGNVTDDHGKCLTCGEEIGGRTYNQAAEGNTRLDGEPLTQQEDAKDQQGYIVEEKKTENFYSIRSMTPASYRIIHLFVHAIIGIQAPSDVVSKFIKHNIKGNNTNLNKAEDIAPFCAIHINNDWDALKNILACGDEQLALVLHAVLSEMTQQPLQQPARLTTPIERETWEVQFSQKYILPLIQNVMGTATDFNMLLETNITNAQQKVKAEVNEIMKLNDQYRENYLPRIWRLVGDANINNFQAYYLNNAEHIKAYPFLAIFLKHETNLCLINNLLPIVKFVQILSTSLSYRIERQEARKMTFRQFIFNESDSDGTGETRRTLDKTFVNFADSWNQMIPYINRYQCHTLPQMPKMHDNIPIVFGLLEPDNESMFLCAIIDFLVQLQNTFLNEVLEIPSKTCQSLKFLEQIDIQNNDEKHNQYYLKSITLDNARSEYIVSYDRNSEIFRFSQFDLRIGHGREIQYDLRKIEAELALELVHEKSLIKPDEQGLYLEPFVYHKEMFSGSMTILSEIKNLMPQEHIPEDKKAIFTGIYSNYENYGEGRPSITLENPKELLSALEIILCFLKRTSGSDRDTLITEYIESWMKLTVLKENNNSYKLLLKAGLQLKHIVALYELVEEHVADVVATCIPQKYQEKLGYAMQRELLDAIDLESLEQGEQAKSSKNSRIPAKAFATALKRFIIRYLSTSENIIETEDLMYYLVENESLECWPDWVDKAIIKNKFPSSLRISHTFETYQYIKEAIEKSDMEKREHIEENKPSYKKPPTRKQKGKNSKYNRG</sequence>
<dbReference type="PANTHER" id="PTHR22605">
    <property type="entry name" value="RZ-TYPE DOMAIN-CONTAINING PROTEIN"/>
    <property type="match status" value="1"/>
</dbReference>
<evidence type="ECO:0000256" key="1">
    <source>
        <dbReference type="ARBA" id="ARBA00004496"/>
    </source>
</evidence>
<feature type="domain" description="Importin N-terminal" evidence="9">
    <location>
        <begin position="3450"/>
        <end position="3540"/>
    </location>
</feature>
<gene>
    <name evidence="11" type="ORF">C2G38_483165</name>
</gene>
<feature type="domain" description="RZ-type" evidence="10">
    <location>
        <begin position="3742"/>
        <end position="3820"/>
    </location>
</feature>
<keyword evidence="6" id="KW-0391">Immunity</keyword>
<dbReference type="Pfam" id="PF20173">
    <property type="entry name" value="ZnF_RZ-type"/>
    <property type="match status" value="1"/>
</dbReference>
<dbReference type="OrthoDB" id="2400221at2759"/>
<dbReference type="SUPFAM" id="SSF49452">
    <property type="entry name" value="Starch-binding domain-like"/>
    <property type="match status" value="1"/>
</dbReference>
<evidence type="ECO:0000313" key="12">
    <source>
        <dbReference type="Proteomes" id="UP000266673"/>
    </source>
</evidence>